<protein>
    <submittedName>
        <fullName evidence="2">Uncharacterized protein</fullName>
    </submittedName>
</protein>
<evidence type="ECO:0000313" key="3">
    <source>
        <dbReference type="Proteomes" id="UP001280121"/>
    </source>
</evidence>
<proteinExistence type="predicted"/>
<comment type="caution">
    <text evidence="2">The sequence shown here is derived from an EMBL/GenBank/DDBJ whole genome shotgun (WGS) entry which is preliminary data.</text>
</comment>
<feature type="region of interest" description="Disordered" evidence="1">
    <location>
        <begin position="1"/>
        <end position="32"/>
    </location>
</feature>
<keyword evidence="3" id="KW-1185">Reference proteome</keyword>
<feature type="compositionally biased region" description="Basic and acidic residues" evidence="1">
    <location>
        <begin position="23"/>
        <end position="32"/>
    </location>
</feature>
<evidence type="ECO:0000313" key="2">
    <source>
        <dbReference type="EMBL" id="KAK2639439.1"/>
    </source>
</evidence>
<accession>A0AAD9TPM4</accession>
<reference evidence="2" key="1">
    <citation type="journal article" date="2023" name="Plant J.">
        <title>Genome sequences and population genomics provide insights into the demographic history, inbreeding, and mutation load of two 'living fossil' tree species of Dipteronia.</title>
        <authorList>
            <person name="Feng Y."/>
            <person name="Comes H.P."/>
            <person name="Chen J."/>
            <person name="Zhu S."/>
            <person name="Lu R."/>
            <person name="Zhang X."/>
            <person name="Li P."/>
            <person name="Qiu J."/>
            <person name="Olsen K.M."/>
            <person name="Qiu Y."/>
        </authorList>
    </citation>
    <scope>NUCLEOTIDE SEQUENCE</scope>
    <source>
        <strain evidence="2">KIB01</strain>
    </source>
</reference>
<dbReference type="EMBL" id="JANJYI010000008">
    <property type="protein sequence ID" value="KAK2639439.1"/>
    <property type="molecule type" value="Genomic_DNA"/>
</dbReference>
<gene>
    <name evidence="2" type="ORF">Ddye_027234</name>
</gene>
<dbReference type="AlphaFoldDB" id="A0AAD9TPM4"/>
<name>A0AAD9TPM4_9ROSI</name>
<evidence type="ECO:0000256" key="1">
    <source>
        <dbReference type="SAM" id="MobiDB-lite"/>
    </source>
</evidence>
<dbReference type="Proteomes" id="UP001280121">
    <property type="component" value="Unassembled WGS sequence"/>
</dbReference>
<organism evidence="2 3">
    <name type="scientific">Dipteronia dyeriana</name>
    <dbReference type="NCBI Taxonomy" id="168575"/>
    <lineage>
        <taxon>Eukaryota</taxon>
        <taxon>Viridiplantae</taxon>
        <taxon>Streptophyta</taxon>
        <taxon>Embryophyta</taxon>
        <taxon>Tracheophyta</taxon>
        <taxon>Spermatophyta</taxon>
        <taxon>Magnoliopsida</taxon>
        <taxon>eudicotyledons</taxon>
        <taxon>Gunneridae</taxon>
        <taxon>Pentapetalae</taxon>
        <taxon>rosids</taxon>
        <taxon>malvids</taxon>
        <taxon>Sapindales</taxon>
        <taxon>Sapindaceae</taxon>
        <taxon>Hippocastanoideae</taxon>
        <taxon>Acereae</taxon>
        <taxon>Dipteronia</taxon>
    </lineage>
</organism>
<sequence length="94" mass="10682">MEAKSEPLMRVPAAVSNPNPKPKAKDPNKREMNALDTETLWELDRFVTYYKKKIKRQALMSHREAPAVEKIEVAMEAKKLKKGDAAGNEDVETE</sequence>